<name>A0A1P8F750_9CHLR</name>
<dbReference type="AlphaFoldDB" id="A0A1P8F750"/>
<dbReference type="EMBL" id="CP018258">
    <property type="protein sequence ID" value="APV44307.1"/>
    <property type="molecule type" value="Genomic_DNA"/>
</dbReference>
<gene>
    <name evidence="1" type="ORF">Dform_00966</name>
</gene>
<dbReference type="STRING" id="1839801.Dform_00966"/>
<proteinExistence type="predicted"/>
<evidence type="ECO:0000313" key="2">
    <source>
        <dbReference type="Proteomes" id="UP000185934"/>
    </source>
</evidence>
<dbReference type="Proteomes" id="UP000185934">
    <property type="component" value="Chromosome"/>
</dbReference>
<evidence type="ECO:0000313" key="1">
    <source>
        <dbReference type="EMBL" id="APV44307.1"/>
    </source>
</evidence>
<organism evidence="1 2">
    <name type="scientific">Dehalogenimonas formicexedens</name>
    <dbReference type="NCBI Taxonomy" id="1839801"/>
    <lineage>
        <taxon>Bacteria</taxon>
        <taxon>Bacillati</taxon>
        <taxon>Chloroflexota</taxon>
        <taxon>Dehalococcoidia</taxon>
        <taxon>Dehalococcoidales</taxon>
        <taxon>Dehalococcoidaceae</taxon>
        <taxon>Dehalogenimonas</taxon>
    </lineage>
</organism>
<sequence length="58" mass="6554">MLCRHCNRNRYPCKCPSASRGINSCRFFIRRIAAPWGSSALRFPVTSAIARTLKLANI</sequence>
<reference evidence="2" key="1">
    <citation type="submission" date="2016-11" db="EMBL/GenBank/DDBJ databases">
        <title>Dehalogenimonas formicexedens sp. nov., a chlorinated alkane respiring bacterium isolated from contaminated groundwater.</title>
        <authorList>
            <person name="Key T.A."/>
            <person name="Bowman K.S."/>
            <person name="Lee I."/>
            <person name="Chun J."/>
            <person name="Albuquerque L."/>
            <person name="da Costa M.S."/>
            <person name="Rainey F.A."/>
            <person name="Moe W.M."/>
        </authorList>
    </citation>
    <scope>NUCLEOTIDE SEQUENCE [LARGE SCALE GENOMIC DNA]</scope>
    <source>
        <strain evidence="2">NSZ-14</strain>
    </source>
</reference>
<keyword evidence="2" id="KW-1185">Reference proteome</keyword>
<dbReference type="KEGG" id="dfo:Dform_00966"/>
<accession>A0A1P8F750</accession>
<protein>
    <submittedName>
        <fullName evidence="1">Uncharacterized protein</fullName>
    </submittedName>
</protein>